<dbReference type="Proteomes" id="UP001178507">
    <property type="component" value="Unassembled WGS sequence"/>
</dbReference>
<organism evidence="1 2">
    <name type="scientific">Effrenium voratum</name>
    <dbReference type="NCBI Taxonomy" id="2562239"/>
    <lineage>
        <taxon>Eukaryota</taxon>
        <taxon>Sar</taxon>
        <taxon>Alveolata</taxon>
        <taxon>Dinophyceae</taxon>
        <taxon>Suessiales</taxon>
        <taxon>Symbiodiniaceae</taxon>
        <taxon>Effrenium</taxon>
    </lineage>
</organism>
<comment type="caution">
    <text evidence="1">The sequence shown here is derived from an EMBL/GenBank/DDBJ whole genome shotgun (WGS) entry which is preliminary data.</text>
</comment>
<gene>
    <name evidence="1" type="ORF">EVOR1521_LOCUS31781</name>
</gene>
<dbReference type="AlphaFoldDB" id="A0AA36NFU6"/>
<proteinExistence type="predicted"/>
<evidence type="ECO:0000313" key="1">
    <source>
        <dbReference type="EMBL" id="CAJ1411125.1"/>
    </source>
</evidence>
<sequence length="249" mass="27637">MDAIIKQFFDKKVGDFLKVDAGNLRVDAATGQFVLKKASIVGQAFDGLHLPVTLRGGFIDELSIHLHLDVFNRGGNVSLQILIKNVFLLFGPQTTDWSYDHVKQCKSKIVDLVMKILELKPAKKRRAAEETATGWLSDIQTRIKQDLMKKVAEMIEVNIANFHVRFEDSVTQPVPFACGFKLGYAAVFSNEGTAAILDVLVDTADTIPGQHTVDNLADPLFCQPGTRRRNWCQLGETGQALSNTVYDET</sequence>
<protein>
    <submittedName>
        <fullName evidence="1">Uncharacterized protein</fullName>
    </submittedName>
</protein>
<evidence type="ECO:0000313" key="2">
    <source>
        <dbReference type="Proteomes" id="UP001178507"/>
    </source>
</evidence>
<accession>A0AA36NFU6</accession>
<reference evidence="1" key="1">
    <citation type="submission" date="2023-08" db="EMBL/GenBank/DDBJ databases">
        <authorList>
            <person name="Chen Y."/>
            <person name="Shah S."/>
            <person name="Dougan E. K."/>
            <person name="Thang M."/>
            <person name="Chan C."/>
        </authorList>
    </citation>
    <scope>NUCLEOTIDE SEQUENCE</scope>
</reference>
<name>A0AA36NFU6_9DINO</name>
<dbReference type="EMBL" id="CAUJNA010003859">
    <property type="protein sequence ID" value="CAJ1411125.1"/>
    <property type="molecule type" value="Genomic_DNA"/>
</dbReference>
<keyword evidence="2" id="KW-1185">Reference proteome</keyword>